<gene>
    <name evidence="2" type="ORF">ScoT_16510</name>
</gene>
<feature type="region of interest" description="Disordered" evidence="1">
    <location>
        <begin position="17"/>
        <end position="46"/>
    </location>
</feature>
<dbReference type="AlphaFoldDB" id="A0AA37BVJ2"/>
<accession>A0AA37BVJ2</accession>
<reference evidence="2" key="1">
    <citation type="submission" date="2022-09" db="EMBL/GenBank/DDBJ databases">
        <title>Whole genome shotgun sequence of Streptomyces albidoflavus NBRC 12854.</title>
        <authorList>
            <person name="Komaki H."/>
            <person name="Tamura T."/>
        </authorList>
    </citation>
    <scope>NUCLEOTIDE SEQUENCE</scope>
    <source>
        <strain evidence="2">NBRC 12854</strain>
    </source>
</reference>
<dbReference type="EMBL" id="BNDZ01000005">
    <property type="protein sequence ID" value="GHI45477.1"/>
    <property type="molecule type" value="Genomic_DNA"/>
</dbReference>
<sequence length="167" mass="17940">MHRMPRFRRWARLAREEYALSPRTPQRPETGTARPGAGHPDAFQNGDELRAVTTLTCGDQQKQPPLTLLAGQMDLGGEASPGPAQAVVVRLGTGPGRRFLLSLPVATGARGVLMGPADRVVDGDLSRDHPGHIRPSLQPSQQSGPGAVTLPEAKESVDRLPRPVLQR</sequence>
<protein>
    <submittedName>
        <fullName evidence="2">Uncharacterized protein</fullName>
    </submittedName>
</protein>
<feature type="compositionally biased region" description="Basic and acidic residues" evidence="1">
    <location>
        <begin position="120"/>
        <end position="131"/>
    </location>
</feature>
<evidence type="ECO:0000256" key="1">
    <source>
        <dbReference type="SAM" id="MobiDB-lite"/>
    </source>
</evidence>
<organism evidence="2 3">
    <name type="scientific">Streptomyces albidoflavus</name>
    <dbReference type="NCBI Taxonomy" id="1886"/>
    <lineage>
        <taxon>Bacteria</taxon>
        <taxon>Bacillati</taxon>
        <taxon>Actinomycetota</taxon>
        <taxon>Actinomycetes</taxon>
        <taxon>Kitasatosporales</taxon>
        <taxon>Streptomycetaceae</taxon>
        <taxon>Streptomyces</taxon>
        <taxon>Streptomyces albidoflavus group</taxon>
    </lineage>
</organism>
<evidence type="ECO:0000313" key="3">
    <source>
        <dbReference type="Proteomes" id="UP001051844"/>
    </source>
</evidence>
<evidence type="ECO:0000313" key="2">
    <source>
        <dbReference type="EMBL" id="GHI45477.1"/>
    </source>
</evidence>
<dbReference type="Proteomes" id="UP001051844">
    <property type="component" value="Unassembled WGS sequence"/>
</dbReference>
<feature type="region of interest" description="Disordered" evidence="1">
    <location>
        <begin position="120"/>
        <end position="167"/>
    </location>
</feature>
<proteinExistence type="predicted"/>
<name>A0AA37BVJ2_9ACTN</name>
<feature type="compositionally biased region" description="Basic and acidic residues" evidence="1">
    <location>
        <begin position="152"/>
        <end position="161"/>
    </location>
</feature>
<comment type="caution">
    <text evidence="2">The sequence shown here is derived from an EMBL/GenBank/DDBJ whole genome shotgun (WGS) entry which is preliminary data.</text>
</comment>